<accession>A0AAV2IL19</accession>
<dbReference type="SMART" id="SM00454">
    <property type="entry name" value="SAM"/>
    <property type="match status" value="1"/>
</dbReference>
<dbReference type="SUPFAM" id="SSF50978">
    <property type="entry name" value="WD40 repeat-like"/>
    <property type="match status" value="1"/>
</dbReference>
<evidence type="ECO:0000256" key="3">
    <source>
        <dbReference type="ARBA" id="ARBA00022737"/>
    </source>
</evidence>
<dbReference type="InterPro" id="IPR013761">
    <property type="entry name" value="SAM/pointed_sf"/>
</dbReference>
<evidence type="ECO:0000259" key="5">
    <source>
        <dbReference type="PROSITE" id="PS50105"/>
    </source>
</evidence>
<dbReference type="InterPro" id="IPR019775">
    <property type="entry name" value="WD40_repeat_CS"/>
</dbReference>
<feature type="domain" description="SAM" evidence="5">
    <location>
        <begin position="389"/>
        <end position="445"/>
    </location>
</feature>
<feature type="repeat" description="WD" evidence="4">
    <location>
        <begin position="279"/>
        <end position="320"/>
    </location>
</feature>
<dbReference type="InterPro" id="IPR001680">
    <property type="entry name" value="WD40_rpt"/>
</dbReference>
<dbReference type="AlphaFoldDB" id="A0AAV2IL19"/>
<dbReference type="Pfam" id="PF00400">
    <property type="entry name" value="WD40"/>
    <property type="match status" value="7"/>
</dbReference>
<feature type="repeat" description="WD" evidence="4">
    <location>
        <begin position="166"/>
        <end position="194"/>
    </location>
</feature>
<evidence type="ECO:0000313" key="8">
    <source>
        <dbReference type="Proteomes" id="UP001497497"/>
    </source>
</evidence>
<dbReference type="InterPro" id="IPR013083">
    <property type="entry name" value="Znf_RING/FYVE/PHD"/>
</dbReference>
<dbReference type="InterPro" id="IPR036322">
    <property type="entry name" value="WD40_repeat_dom_sf"/>
</dbReference>
<comment type="caution">
    <text evidence="7">The sequence shown here is derived from an EMBL/GenBank/DDBJ whole genome shotgun (WGS) entry which is preliminary data.</text>
</comment>
<keyword evidence="3" id="KW-0677">Repeat</keyword>
<gene>
    <name evidence="7" type="ORF">GSLYS_00021032001</name>
</gene>
<dbReference type="Pfam" id="PF04564">
    <property type="entry name" value="U-box"/>
    <property type="match status" value="1"/>
</dbReference>
<dbReference type="InterPro" id="IPR015943">
    <property type="entry name" value="WD40/YVTN_repeat-like_dom_sf"/>
</dbReference>
<dbReference type="Proteomes" id="UP001497497">
    <property type="component" value="Unassembled WGS sequence"/>
</dbReference>
<dbReference type="SUPFAM" id="SSF57850">
    <property type="entry name" value="RING/U-box"/>
    <property type="match status" value="1"/>
</dbReference>
<organism evidence="7 8">
    <name type="scientific">Lymnaea stagnalis</name>
    <name type="common">Great pond snail</name>
    <name type="synonym">Helix stagnalis</name>
    <dbReference type="NCBI Taxonomy" id="6523"/>
    <lineage>
        <taxon>Eukaryota</taxon>
        <taxon>Metazoa</taxon>
        <taxon>Spiralia</taxon>
        <taxon>Lophotrochozoa</taxon>
        <taxon>Mollusca</taxon>
        <taxon>Gastropoda</taxon>
        <taxon>Heterobranchia</taxon>
        <taxon>Euthyneura</taxon>
        <taxon>Panpulmonata</taxon>
        <taxon>Hygrophila</taxon>
        <taxon>Lymnaeoidea</taxon>
        <taxon>Lymnaeidae</taxon>
        <taxon>Lymnaea</taxon>
    </lineage>
</organism>
<dbReference type="GO" id="GO:0004842">
    <property type="term" value="F:ubiquitin-protein transferase activity"/>
    <property type="evidence" value="ECO:0007669"/>
    <property type="project" value="InterPro"/>
</dbReference>
<dbReference type="PROSITE" id="PS51698">
    <property type="entry name" value="U_BOX"/>
    <property type="match status" value="1"/>
</dbReference>
<feature type="repeat" description="WD" evidence="4">
    <location>
        <begin position="321"/>
        <end position="362"/>
    </location>
</feature>
<dbReference type="InterPro" id="IPR001660">
    <property type="entry name" value="SAM"/>
</dbReference>
<dbReference type="PRINTS" id="PR00320">
    <property type="entry name" value="GPROTEINBRPT"/>
</dbReference>
<dbReference type="PROSITE" id="PS50105">
    <property type="entry name" value="SAM_DOMAIN"/>
    <property type="match status" value="1"/>
</dbReference>
<proteinExistence type="predicted"/>
<dbReference type="SMART" id="SM00320">
    <property type="entry name" value="WD40"/>
    <property type="match status" value="7"/>
</dbReference>
<evidence type="ECO:0000313" key="7">
    <source>
        <dbReference type="EMBL" id="CAL1547715.1"/>
    </source>
</evidence>
<evidence type="ECO:0000256" key="4">
    <source>
        <dbReference type="PROSITE-ProRule" id="PRU00221"/>
    </source>
</evidence>
<dbReference type="SUPFAM" id="SSF47769">
    <property type="entry name" value="SAM/Pointed domain"/>
    <property type="match status" value="1"/>
</dbReference>
<evidence type="ECO:0000259" key="6">
    <source>
        <dbReference type="PROSITE" id="PS51698"/>
    </source>
</evidence>
<name>A0AAV2IL19_LYMST</name>
<dbReference type="Gene3D" id="3.30.40.10">
    <property type="entry name" value="Zinc/RING finger domain, C3HC4 (zinc finger)"/>
    <property type="match status" value="1"/>
</dbReference>
<reference evidence="7 8" key="1">
    <citation type="submission" date="2024-04" db="EMBL/GenBank/DDBJ databases">
        <authorList>
            <consortium name="Genoscope - CEA"/>
            <person name="William W."/>
        </authorList>
    </citation>
    <scope>NUCLEOTIDE SEQUENCE [LARGE SCALE GENOMIC DNA]</scope>
</reference>
<evidence type="ECO:0000256" key="1">
    <source>
        <dbReference type="ARBA" id="ARBA00020894"/>
    </source>
</evidence>
<dbReference type="Gene3D" id="1.10.150.50">
    <property type="entry name" value="Transcription Factor, Ets-1"/>
    <property type="match status" value="1"/>
</dbReference>
<dbReference type="EMBL" id="CAXITT010001048">
    <property type="protein sequence ID" value="CAL1547715.1"/>
    <property type="molecule type" value="Genomic_DNA"/>
</dbReference>
<dbReference type="PROSITE" id="PS50294">
    <property type="entry name" value="WD_REPEATS_REGION"/>
    <property type="match status" value="4"/>
</dbReference>
<feature type="repeat" description="WD" evidence="4">
    <location>
        <begin position="131"/>
        <end position="165"/>
    </location>
</feature>
<dbReference type="InterPro" id="IPR020472">
    <property type="entry name" value="WD40_PAC1"/>
</dbReference>
<keyword evidence="2 4" id="KW-0853">WD repeat</keyword>
<feature type="repeat" description="WD" evidence="4">
    <location>
        <begin position="39"/>
        <end position="78"/>
    </location>
</feature>
<dbReference type="CDD" id="cd00200">
    <property type="entry name" value="WD40"/>
    <property type="match status" value="1"/>
</dbReference>
<dbReference type="PROSITE" id="PS50082">
    <property type="entry name" value="WD_REPEATS_2"/>
    <property type="match status" value="6"/>
</dbReference>
<evidence type="ECO:0000256" key="2">
    <source>
        <dbReference type="ARBA" id="ARBA00022574"/>
    </source>
</evidence>
<dbReference type="InterPro" id="IPR003613">
    <property type="entry name" value="Ubox_domain"/>
</dbReference>
<keyword evidence="8" id="KW-1185">Reference proteome</keyword>
<dbReference type="Gene3D" id="2.130.10.10">
    <property type="entry name" value="YVTN repeat-like/Quinoprotein amine dehydrogenase"/>
    <property type="match status" value="3"/>
</dbReference>
<dbReference type="PANTHER" id="PTHR46573:SF1">
    <property type="entry name" value="WD REPEAT, SAM AND U-BOX DOMAIN-CONTAINING PROTEIN 1"/>
    <property type="match status" value="1"/>
</dbReference>
<sequence>MFVSRPKIFHGKDFRSTFVMSDARVRGDGNLVASNIHTITAHEAEVTAVAFSKNALATCSSDKTVRLWGIKDYTELPSSPLLGHKYYIHCCAFSPSGSTLATCSNDGTLKFWDVKSGDCLASLSHPSKCAIRVLQFSADGSKVVTGGDDEVACLWNVAEKKIIRSLKGHDESVTSAAFSPDDNYIVTCSSGGDMGGDMLVWDAQFGHGKFLTRVHDCHDLGVSCCAFSPTYGTAGKPSTSSSINTFLLATGGKDNLVKLWIFCGDVGSVNVTVKLETMLPGHKDSILWLCFSPDGQFIASCSLDKTARLWNARTNQAIISIDDHSSYVAFCAFSSDSRYLATASNDNTVKIWQLNDTSEIMKNLSGYEEGDPTSSQLLNSYSRVAMELWTLDDVCEWLNSLGLGEYDEAFRKNAIDGKELLALSVNDLEDTLGVAALGHRNKILRGRSLAQDKDVKMIRSTEPTNTPEEFLCPITHEIMRDPVIASDGYTYDKQAILSWMGKEPRSPMTNMVLDSKDLVPNRTLKMMIQKFLQKS</sequence>
<dbReference type="GO" id="GO:0016567">
    <property type="term" value="P:protein ubiquitination"/>
    <property type="evidence" value="ECO:0007669"/>
    <property type="project" value="InterPro"/>
</dbReference>
<feature type="repeat" description="WD" evidence="4">
    <location>
        <begin position="81"/>
        <end position="122"/>
    </location>
</feature>
<dbReference type="PROSITE" id="PS00678">
    <property type="entry name" value="WD_REPEATS_1"/>
    <property type="match status" value="3"/>
</dbReference>
<dbReference type="Pfam" id="PF00536">
    <property type="entry name" value="SAM_1"/>
    <property type="match status" value="1"/>
</dbReference>
<dbReference type="InterPro" id="IPR052085">
    <property type="entry name" value="WD-SAM-U-box"/>
</dbReference>
<feature type="domain" description="U-box" evidence="6">
    <location>
        <begin position="465"/>
        <end position="535"/>
    </location>
</feature>
<dbReference type="PANTHER" id="PTHR46573">
    <property type="entry name" value="WD REPEAT, SAM AND U-BOX DOMAIN-CONTAINING PROTEIN 1"/>
    <property type="match status" value="1"/>
</dbReference>
<protein>
    <recommendedName>
        <fullName evidence="1">WD repeat, SAM and U-box domain-containing protein 1</fullName>
    </recommendedName>
</protein>
<dbReference type="CDD" id="cd16655">
    <property type="entry name" value="RING-Ubox_WDSUB1-like"/>
    <property type="match status" value="1"/>
</dbReference>
<dbReference type="SMART" id="SM00504">
    <property type="entry name" value="Ubox"/>
    <property type="match status" value="1"/>
</dbReference>